<reference evidence="2 3" key="1">
    <citation type="submission" date="2019-03" db="EMBL/GenBank/DDBJ databases">
        <title>First draft genome of Liparis tanakae, snailfish: a comprehensive survey of snailfish specific genes.</title>
        <authorList>
            <person name="Kim W."/>
            <person name="Song I."/>
            <person name="Jeong J.-H."/>
            <person name="Kim D."/>
            <person name="Kim S."/>
            <person name="Ryu S."/>
            <person name="Song J.Y."/>
            <person name="Lee S.K."/>
        </authorList>
    </citation>
    <scope>NUCLEOTIDE SEQUENCE [LARGE SCALE GENOMIC DNA]</scope>
    <source>
        <tissue evidence="2">Muscle</tissue>
    </source>
</reference>
<proteinExistence type="predicted"/>
<dbReference type="AlphaFoldDB" id="A0A4Z2IKF8"/>
<organism evidence="2 3">
    <name type="scientific">Liparis tanakae</name>
    <name type="common">Tanaka's snailfish</name>
    <dbReference type="NCBI Taxonomy" id="230148"/>
    <lineage>
        <taxon>Eukaryota</taxon>
        <taxon>Metazoa</taxon>
        <taxon>Chordata</taxon>
        <taxon>Craniata</taxon>
        <taxon>Vertebrata</taxon>
        <taxon>Euteleostomi</taxon>
        <taxon>Actinopterygii</taxon>
        <taxon>Neopterygii</taxon>
        <taxon>Teleostei</taxon>
        <taxon>Neoteleostei</taxon>
        <taxon>Acanthomorphata</taxon>
        <taxon>Eupercaria</taxon>
        <taxon>Perciformes</taxon>
        <taxon>Cottioidei</taxon>
        <taxon>Cottales</taxon>
        <taxon>Liparidae</taxon>
        <taxon>Liparis</taxon>
    </lineage>
</organism>
<evidence type="ECO:0000313" key="2">
    <source>
        <dbReference type="EMBL" id="TNN78479.1"/>
    </source>
</evidence>
<comment type="caution">
    <text evidence="2">The sequence shown here is derived from an EMBL/GenBank/DDBJ whole genome shotgun (WGS) entry which is preliminary data.</text>
</comment>
<name>A0A4Z2IKF8_9TELE</name>
<accession>A0A4Z2IKF8</accession>
<protein>
    <submittedName>
        <fullName evidence="2">Uncharacterized protein</fullName>
    </submittedName>
</protein>
<gene>
    <name evidence="2" type="ORF">EYF80_011262</name>
</gene>
<evidence type="ECO:0000313" key="3">
    <source>
        <dbReference type="Proteomes" id="UP000314294"/>
    </source>
</evidence>
<feature type="region of interest" description="Disordered" evidence="1">
    <location>
        <begin position="79"/>
        <end position="117"/>
    </location>
</feature>
<dbReference type="EMBL" id="SRLO01000073">
    <property type="protein sequence ID" value="TNN78479.1"/>
    <property type="molecule type" value="Genomic_DNA"/>
</dbReference>
<keyword evidence="3" id="KW-1185">Reference proteome</keyword>
<evidence type="ECO:0000256" key="1">
    <source>
        <dbReference type="SAM" id="MobiDB-lite"/>
    </source>
</evidence>
<sequence length="117" mass="13435">MWPYSSHVKEREKKNKVIKIDDKQKKEKYSRCRIRLRTTRIMLSFAAGPPLFTEYRRGFYGRSGPRVNQSIRDHDVEHGADIEGIQASGFNQPNPFPATGRRSGGERDQGDELVSVV</sequence>
<dbReference type="Proteomes" id="UP000314294">
    <property type="component" value="Unassembled WGS sequence"/>
</dbReference>